<dbReference type="InterPro" id="IPR050301">
    <property type="entry name" value="NTE"/>
</dbReference>
<gene>
    <name evidence="6" type="ORF">MXMO3_02159</name>
</gene>
<dbReference type="InterPro" id="IPR002641">
    <property type="entry name" value="PNPLA_dom"/>
</dbReference>
<evidence type="ECO:0000256" key="3">
    <source>
        <dbReference type="ARBA" id="ARBA00023098"/>
    </source>
</evidence>
<proteinExistence type="predicted"/>
<evidence type="ECO:0000259" key="5">
    <source>
        <dbReference type="PROSITE" id="PS51635"/>
    </source>
</evidence>
<dbReference type="AlphaFoldDB" id="A0A2R4MF57"/>
<dbReference type="PANTHER" id="PTHR14226">
    <property type="entry name" value="NEUROPATHY TARGET ESTERASE/SWISS CHEESE D.MELANOGASTER"/>
    <property type="match status" value="1"/>
</dbReference>
<evidence type="ECO:0000256" key="4">
    <source>
        <dbReference type="PROSITE-ProRule" id="PRU01161"/>
    </source>
</evidence>
<feature type="active site" description="Proton acceptor" evidence="4">
    <location>
        <position position="259"/>
    </location>
</feature>
<name>A0A2R4MF57_9HYPH</name>
<dbReference type="Pfam" id="PF01734">
    <property type="entry name" value="Patatin"/>
    <property type="match status" value="1"/>
</dbReference>
<organism evidence="6 7">
    <name type="scientific">Maritalea myrionectae</name>
    <dbReference type="NCBI Taxonomy" id="454601"/>
    <lineage>
        <taxon>Bacteria</taxon>
        <taxon>Pseudomonadati</taxon>
        <taxon>Pseudomonadota</taxon>
        <taxon>Alphaproteobacteria</taxon>
        <taxon>Hyphomicrobiales</taxon>
        <taxon>Devosiaceae</taxon>
        <taxon>Maritalea</taxon>
    </lineage>
</organism>
<feature type="active site" description="Nucleophile" evidence="4">
    <location>
        <position position="116"/>
    </location>
</feature>
<evidence type="ECO:0000313" key="6">
    <source>
        <dbReference type="EMBL" id="AVX04678.1"/>
    </source>
</evidence>
<dbReference type="GO" id="GO:0016787">
    <property type="term" value="F:hydrolase activity"/>
    <property type="evidence" value="ECO:0007669"/>
    <property type="project" value="UniProtKB-UniRule"/>
</dbReference>
<feature type="short sequence motif" description="DGA/G" evidence="4">
    <location>
        <begin position="259"/>
        <end position="261"/>
    </location>
</feature>
<keyword evidence="2 4" id="KW-0442">Lipid degradation</keyword>
<evidence type="ECO:0000256" key="1">
    <source>
        <dbReference type="ARBA" id="ARBA00022801"/>
    </source>
</evidence>
<dbReference type="PROSITE" id="PS51257">
    <property type="entry name" value="PROKAR_LIPOPROTEIN"/>
    <property type="match status" value="1"/>
</dbReference>
<dbReference type="RefSeq" id="WP_051213785.1">
    <property type="nucleotide sequence ID" value="NZ_CP021330.1"/>
</dbReference>
<keyword evidence="7" id="KW-1185">Reference proteome</keyword>
<dbReference type="PANTHER" id="PTHR14226:SF74">
    <property type="entry name" value="BLR4684 PROTEIN"/>
    <property type="match status" value="1"/>
</dbReference>
<keyword evidence="3 4" id="KW-0443">Lipid metabolism</keyword>
<dbReference type="GO" id="GO:0016042">
    <property type="term" value="P:lipid catabolic process"/>
    <property type="evidence" value="ECO:0007669"/>
    <property type="project" value="UniProtKB-UniRule"/>
</dbReference>
<evidence type="ECO:0000256" key="2">
    <source>
        <dbReference type="ARBA" id="ARBA00022963"/>
    </source>
</evidence>
<dbReference type="EMBL" id="CP021330">
    <property type="protein sequence ID" value="AVX04678.1"/>
    <property type="molecule type" value="Genomic_DNA"/>
</dbReference>
<protein>
    <recommendedName>
        <fullName evidence="5">PNPLA domain-containing protein</fullName>
    </recommendedName>
</protein>
<dbReference type="Proteomes" id="UP000258927">
    <property type="component" value="Chromosome"/>
</dbReference>
<feature type="short sequence motif" description="GXSXG" evidence="4">
    <location>
        <begin position="114"/>
        <end position="118"/>
    </location>
</feature>
<keyword evidence="1 4" id="KW-0378">Hydrolase</keyword>
<sequence>MLNSLRINNFALVLAVIVTAVLGGCAADRANRSGYSIEMSSNAIVPHIENARIWADDPKIASGGLWSPSALKDINAPISMLTLSGGGAEGAFGAGFLKGWSQTGTRPQFSVVSGTSAGALLAPFAFLGPKYDHVLAQIFTQERTSKLVRVAGLSAIFGTSVFSAEPLEKMVAHYVTPELIQEIAKEHAKGRRLYVITTNIDTQRTAIWNMGAIASAKTPAALGLFRKVLLASASVPGVLPPQYIEVSHNGQSFREMHLDGGVTANIMLLPEAILQTGHYRRLASKPTLYLLFNGKIGHEYKLVKPQTISILERSFGTAIKASSRQSIIAARQFAKSQGWNLKIAALATDFESPLNEVELNEQELTALFDEGVKSGSQRDAWRESFE</sequence>
<dbReference type="PROSITE" id="PS51635">
    <property type="entry name" value="PNPLA"/>
    <property type="match status" value="1"/>
</dbReference>
<dbReference type="Gene3D" id="3.40.1090.10">
    <property type="entry name" value="Cytosolic phospholipase A2 catalytic domain"/>
    <property type="match status" value="1"/>
</dbReference>
<reference evidence="6 7" key="1">
    <citation type="submission" date="2017-05" db="EMBL/GenBank/DDBJ databases">
        <title>Genome Analysis of Maritalea myrionectae HL2708#5.</title>
        <authorList>
            <consortium name="Cotde Inc.-PKNU"/>
            <person name="Jang D."/>
            <person name="Oh H.-M."/>
        </authorList>
    </citation>
    <scope>NUCLEOTIDE SEQUENCE [LARGE SCALE GENOMIC DNA]</scope>
    <source>
        <strain evidence="6 7">HL2708#5</strain>
    </source>
</reference>
<dbReference type="KEGG" id="mmyr:MXMO3_02159"/>
<dbReference type="InterPro" id="IPR016035">
    <property type="entry name" value="Acyl_Trfase/lysoPLipase"/>
</dbReference>
<evidence type="ECO:0000313" key="7">
    <source>
        <dbReference type="Proteomes" id="UP000258927"/>
    </source>
</evidence>
<accession>A0A2R4MF57</accession>
<dbReference type="SUPFAM" id="SSF52151">
    <property type="entry name" value="FabD/lysophospholipase-like"/>
    <property type="match status" value="1"/>
</dbReference>
<feature type="short sequence motif" description="GXGXXG" evidence="4">
    <location>
        <begin position="85"/>
        <end position="90"/>
    </location>
</feature>
<feature type="domain" description="PNPLA" evidence="5">
    <location>
        <begin position="81"/>
        <end position="272"/>
    </location>
</feature>